<dbReference type="SUPFAM" id="SSF54631">
    <property type="entry name" value="CBS-domain pair"/>
    <property type="match status" value="1"/>
</dbReference>
<dbReference type="PROSITE" id="PS51371">
    <property type="entry name" value="CBS"/>
    <property type="match status" value="2"/>
</dbReference>
<keyword evidence="4" id="KW-1185">Reference proteome</keyword>
<dbReference type="InterPro" id="IPR000644">
    <property type="entry name" value="CBS_dom"/>
</dbReference>
<sequence length="186" mass="21194">MHALPLYNTETIDKLAWPQHQAHLSLSSSALTIFTDFKRQMPLVVDRHMKAVELERLMKQSHVKMKLVLDEQGQFIGIVSLADLSEQEIMKHIAKGIAREDLVVEDFMQPKAKLMCFDYHQLVRSTVGDIVQTLKDSGQHHCLVLDRKHHEIRGVISVSDVARTLRLPLDIQARPSFAELSRLLAA</sequence>
<protein>
    <submittedName>
        <fullName evidence="3">CBS domain-containing protein</fullName>
    </submittedName>
</protein>
<reference evidence="3 4" key="1">
    <citation type="submission" date="2021-10" db="EMBL/GenBank/DDBJ databases">
        <title>Draft genome of Aestuariibacter halophilus JC2043.</title>
        <authorList>
            <person name="Emsley S.A."/>
            <person name="Pfannmuller K.M."/>
            <person name="Ushijima B."/>
            <person name="Saw J.H."/>
            <person name="Videau P."/>
        </authorList>
    </citation>
    <scope>NUCLEOTIDE SEQUENCE [LARGE SCALE GENOMIC DNA]</scope>
    <source>
        <strain evidence="3 4">JC2043</strain>
    </source>
</reference>
<keyword evidence="1" id="KW-0129">CBS domain</keyword>
<dbReference type="Proteomes" id="UP001520878">
    <property type="component" value="Unassembled WGS sequence"/>
</dbReference>
<feature type="domain" description="CBS" evidence="2">
    <location>
        <begin position="108"/>
        <end position="171"/>
    </location>
</feature>
<gene>
    <name evidence="3" type="ORF">LJ739_12855</name>
</gene>
<dbReference type="Gene3D" id="3.10.580.10">
    <property type="entry name" value="CBS-domain"/>
    <property type="match status" value="1"/>
</dbReference>
<proteinExistence type="predicted"/>
<dbReference type="Pfam" id="PF00571">
    <property type="entry name" value="CBS"/>
    <property type="match status" value="2"/>
</dbReference>
<evidence type="ECO:0000259" key="2">
    <source>
        <dbReference type="PROSITE" id="PS51371"/>
    </source>
</evidence>
<accession>A0ABS8G9B5</accession>
<evidence type="ECO:0000256" key="1">
    <source>
        <dbReference type="PROSITE-ProRule" id="PRU00703"/>
    </source>
</evidence>
<feature type="domain" description="CBS" evidence="2">
    <location>
        <begin position="37"/>
        <end position="95"/>
    </location>
</feature>
<evidence type="ECO:0000313" key="3">
    <source>
        <dbReference type="EMBL" id="MCC2617135.1"/>
    </source>
</evidence>
<dbReference type="InterPro" id="IPR046342">
    <property type="entry name" value="CBS_dom_sf"/>
</dbReference>
<evidence type="ECO:0000313" key="4">
    <source>
        <dbReference type="Proteomes" id="UP001520878"/>
    </source>
</evidence>
<name>A0ABS8G9B5_9ALTE</name>
<dbReference type="EMBL" id="JAJEWP010000003">
    <property type="protein sequence ID" value="MCC2617135.1"/>
    <property type="molecule type" value="Genomic_DNA"/>
</dbReference>
<comment type="caution">
    <text evidence="3">The sequence shown here is derived from an EMBL/GenBank/DDBJ whole genome shotgun (WGS) entry which is preliminary data.</text>
</comment>
<dbReference type="RefSeq" id="WP_229161078.1">
    <property type="nucleotide sequence ID" value="NZ_JAJEWP010000003.1"/>
</dbReference>
<organism evidence="3 4">
    <name type="scientific">Fluctibacter halophilus</name>
    <dbReference type="NCBI Taxonomy" id="226011"/>
    <lineage>
        <taxon>Bacteria</taxon>
        <taxon>Pseudomonadati</taxon>
        <taxon>Pseudomonadota</taxon>
        <taxon>Gammaproteobacteria</taxon>
        <taxon>Alteromonadales</taxon>
        <taxon>Alteromonadaceae</taxon>
        <taxon>Fluctibacter</taxon>
    </lineage>
</organism>